<name>A0A444YUZ4_ARAHY</name>
<feature type="signal peptide" evidence="4">
    <location>
        <begin position="1"/>
        <end position="32"/>
    </location>
</feature>
<keyword evidence="1 4" id="KW-0732">Signal</keyword>
<accession>A0A444YUZ4</accession>
<keyword evidence="2" id="KW-1015">Disulfide bond</keyword>
<evidence type="ECO:0000256" key="2">
    <source>
        <dbReference type="ARBA" id="ARBA00023157"/>
    </source>
</evidence>
<sequence length="338" mass="37516">MARHFNGNNVRPYSLILTLVLAFLLFDATSNAQKIVKVEDICKQTKIFAYCSNLLNSIPGGAARADVDSLAHYTIEVLRSKLKNTVNLLNSLIAKATDPKAKELYNFCLKEFTAQDGALAEIDPMQQSLKAKDYNSVSFHLNDVVADNDECMSHGQDQSSTSSHHFTTDDFKDPSPLPQFTDDIFKVLQIITVISNYWATDDAVVEGIANFKGYYDLVNDVETEKMVNWDFVLDGLNKGSYWRKKLDQNRLNCWPNKKAFSTCAEGGRMGCFSSNSGPYHVDEETEGMLMRPGRVGFHPVACTPNAAGFCTAANDHIEEENLDADGAANDHIEEESLG</sequence>
<evidence type="ECO:0000313" key="6">
    <source>
        <dbReference type="EMBL" id="RYR05747.1"/>
    </source>
</evidence>
<evidence type="ECO:0000256" key="1">
    <source>
        <dbReference type="ARBA" id="ARBA00022729"/>
    </source>
</evidence>
<evidence type="ECO:0000256" key="4">
    <source>
        <dbReference type="SAM" id="SignalP"/>
    </source>
</evidence>
<evidence type="ECO:0000259" key="5">
    <source>
        <dbReference type="SMART" id="SM00856"/>
    </source>
</evidence>
<dbReference type="SUPFAM" id="SSF101148">
    <property type="entry name" value="Plant invertase/pectin methylesterase inhibitor"/>
    <property type="match status" value="1"/>
</dbReference>
<dbReference type="EMBL" id="SDMP01000016">
    <property type="protein sequence ID" value="RYR05747.1"/>
    <property type="molecule type" value="Genomic_DNA"/>
</dbReference>
<dbReference type="InterPro" id="IPR052421">
    <property type="entry name" value="PCW_Enzyme_Inhibitor"/>
</dbReference>
<dbReference type="InterPro" id="IPR034086">
    <property type="entry name" value="PMEI_plant"/>
</dbReference>
<dbReference type="Pfam" id="PF04043">
    <property type="entry name" value="PMEI"/>
    <property type="match status" value="1"/>
</dbReference>
<dbReference type="Proteomes" id="UP000289738">
    <property type="component" value="Chromosome B06"/>
</dbReference>
<organism evidence="6 7">
    <name type="scientific">Arachis hypogaea</name>
    <name type="common">Peanut</name>
    <dbReference type="NCBI Taxonomy" id="3818"/>
    <lineage>
        <taxon>Eukaryota</taxon>
        <taxon>Viridiplantae</taxon>
        <taxon>Streptophyta</taxon>
        <taxon>Embryophyta</taxon>
        <taxon>Tracheophyta</taxon>
        <taxon>Spermatophyta</taxon>
        <taxon>Magnoliopsida</taxon>
        <taxon>eudicotyledons</taxon>
        <taxon>Gunneridae</taxon>
        <taxon>Pentapetalae</taxon>
        <taxon>rosids</taxon>
        <taxon>fabids</taxon>
        <taxon>Fabales</taxon>
        <taxon>Fabaceae</taxon>
        <taxon>Papilionoideae</taxon>
        <taxon>50 kb inversion clade</taxon>
        <taxon>dalbergioids sensu lato</taxon>
        <taxon>Dalbergieae</taxon>
        <taxon>Pterocarpus clade</taxon>
        <taxon>Arachis</taxon>
    </lineage>
</organism>
<protein>
    <recommendedName>
        <fullName evidence="5">Pectinesterase inhibitor domain-containing protein</fullName>
    </recommendedName>
</protein>
<comment type="caution">
    <text evidence="6">The sequence shown here is derived from an EMBL/GenBank/DDBJ whole genome shotgun (WGS) entry which is preliminary data.</text>
</comment>
<dbReference type="GO" id="GO:0046910">
    <property type="term" value="F:pectinesterase inhibitor activity"/>
    <property type="evidence" value="ECO:0007669"/>
    <property type="project" value="InterPro"/>
</dbReference>
<feature type="domain" description="Pectinesterase inhibitor" evidence="5">
    <location>
        <begin position="31"/>
        <end position="194"/>
    </location>
</feature>
<dbReference type="CDD" id="cd15797">
    <property type="entry name" value="PMEI"/>
    <property type="match status" value="1"/>
</dbReference>
<dbReference type="InterPro" id="IPR035513">
    <property type="entry name" value="Invertase/methylesterase_inhib"/>
</dbReference>
<feature type="chain" id="PRO_5019281953" description="Pectinesterase inhibitor domain-containing protein" evidence="4">
    <location>
        <begin position="33"/>
        <end position="338"/>
    </location>
</feature>
<dbReference type="PANTHER" id="PTHR36710:SF20">
    <property type="entry name" value="PECTINESTERASE INHIBITOR DOMAIN PROTEIN"/>
    <property type="match status" value="1"/>
</dbReference>
<reference evidence="6 7" key="1">
    <citation type="submission" date="2019-01" db="EMBL/GenBank/DDBJ databases">
        <title>Sequencing of cultivated peanut Arachis hypogaea provides insights into genome evolution and oil improvement.</title>
        <authorList>
            <person name="Chen X."/>
        </authorList>
    </citation>
    <scope>NUCLEOTIDE SEQUENCE [LARGE SCALE GENOMIC DNA]</scope>
    <source>
        <strain evidence="7">cv. Fuhuasheng</strain>
        <tissue evidence="6">Leaves</tissue>
    </source>
</reference>
<keyword evidence="7" id="KW-1185">Reference proteome</keyword>
<dbReference type="InterPro" id="IPR006501">
    <property type="entry name" value="Pectinesterase_inhib_dom"/>
</dbReference>
<dbReference type="PANTHER" id="PTHR36710">
    <property type="entry name" value="PECTINESTERASE INHIBITOR-LIKE"/>
    <property type="match status" value="1"/>
</dbReference>
<comment type="similarity">
    <text evidence="3">Belongs to the PMEI family.</text>
</comment>
<dbReference type="Gene3D" id="1.20.140.40">
    <property type="entry name" value="Invertase/pectin methylesterase inhibitor family protein"/>
    <property type="match status" value="1"/>
</dbReference>
<gene>
    <name evidence="6" type="ORF">Ahy_B06g085566</name>
</gene>
<dbReference type="AlphaFoldDB" id="A0A444YUZ4"/>
<proteinExistence type="inferred from homology"/>
<dbReference type="NCBIfam" id="TIGR01614">
    <property type="entry name" value="PME_inhib"/>
    <property type="match status" value="1"/>
</dbReference>
<evidence type="ECO:0000313" key="7">
    <source>
        <dbReference type="Proteomes" id="UP000289738"/>
    </source>
</evidence>
<evidence type="ECO:0000256" key="3">
    <source>
        <dbReference type="ARBA" id="ARBA00038471"/>
    </source>
</evidence>
<dbReference type="SMART" id="SM00856">
    <property type="entry name" value="PMEI"/>
    <property type="match status" value="1"/>
</dbReference>